<proteinExistence type="predicted"/>
<organism evidence="6 7">
    <name type="scientific">Candidatus Ryanbacteria bacterium CG10_big_fil_rev_8_21_14_0_10_43_42</name>
    <dbReference type="NCBI Taxonomy" id="1974864"/>
    <lineage>
        <taxon>Bacteria</taxon>
        <taxon>Candidatus Ryaniibacteriota</taxon>
    </lineage>
</organism>
<evidence type="ECO:0000256" key="1">
    <source>
        <dbReference type="ARBA" id="ARBA00022737"/>
    </source>
</evidence>
<keyword evidence="1" id="KW-0677">Repeat</keyword>
<dbReference type="Proteomes" id="UP000229098">
    <property type="component" value="Unassembled WGS sequence"/>
</dbReference>
<feature type="compositionally biased region" description="Polar residues" evidence="2">
    <location>
        <begin position="413"/>
        <end position="425"/>
    </location>
</feature>
<dbReference type="InterPro" id="IPR056823">
    <property type="entry name" value="TEN-like_YD-shell"/>
</dbReference>
<name>A0A2M8KY53_9BACT</name>
<evidence type="ECO:0000256" key="3">
    <source>
        <dbReference type="SAM" id="SignalP"/>
    </source>
</evidence>
<dbReference type="InterPro" id="IPR008258">
    <property type="entry name" value="Transglycosylase_SLT_dom_1"/>
</dbReference>
<feature type="signal peptide" evidence="3">
    <location>
        <begin position="1"/>
        <end position="22"/>
    </location>
</feature>
<dbReference type="Pfam" id="PF01464">
    <property type="entry name" value="SLT"/>
    <property type="match status" value="1"/>
</dbReference>
<evidence type="ECO:0000256" key="2">
    <source>
        <dbReference type="SAM" id="MobiDB-lite"/>
    </source>
</evidence>
<evidence type="ECO:0000313" key="7">
    <source>
        <dbReference type="Proteomes" id="UP000229098"/>
    </source>
</evidence>
<dbReference type="PANTHER" id="PTHR32305">
    <property type="match status" value="1"/>
</dbReference>
<dbReference type="AlphaFoldDB" id="A0A2M8KY53"/>
<feature type="region of interest" description="Disordered" evidence="2">
    <location>
        <begin position="410"/>
        <end position="431"/>
    </location>
</feature>
<feature type="chain" id="PRO_5014986780" evidence="3">
    <location>
        <begin position="23"/>
        <end position="655"/>
    </location>
</feature>
<comment type="caution">
    <text evidence="6">The sequence shown here is derived from an EMBL/GenBank/DDBJ whole genome shotgun (WGS) entry which is preliminary data.</text>
</comment>
<dbReference type="SUPFAM" id="SSF53955">
    <property type="entry name" value="Lysozyme-like"/>
    <property type="match status" value="1"/>
</dbReference>
<gene>
    <name evidence="6" type="ORF">COU90_01205</name>
</gene>
<dbReference type="InterPro" id="IPR022385">
    <property type="entry name" value="Rhs_assc_core"/>
</dbReference>
<dbReference type="NCBIfam" id="TIGR03696">
    <property type="entry name" value="Rhs_assc_core"/>
    <property type="match status" value="1"/>
</dbReference>
<dbReference type="PANTHER" id="PTHR32305:SF15">
    <property type="entry name" value="PROTEIN RHSA-RELATED"/>
    <property type="match status" value="1"/>
</dbReference>
<dbReference type="InterPro" id="IPR023346">
    <property type="entry name" value="Lysozyme-like_dom_sf"/>
</dbReference>
<dbReference type="EMBL" id="PFEF01000003">
    <property type="protein sequence ID" value="PJE64865.1"/>
    <property type="molecule type" value="Genomic_DNA"/>
</dbReference>
<dbReference type="Gene3D" id="1.10.530.10">
    <property type="match status" value="1"/>
</dbReference>
<accession>A0A2M8KY53</accession>
<dbReference type="Pfam" id="PF25023">
    <property type="entry name" value="TEN_YD-shell"/>
    <property type="match status" value="1"/>
</dbReference>
<feature type="domain" description="Teneurin-like YD-shell" evidence="5">
    <location>
        <begin position="347"/>
        <end position="451"/>
    </location>
</feature>
<protein>
    <submittedName>
        <fullName evidence="6">Uncharacterized protein</fullName>
    </submittedName>
</protein>
<feature type="domain" description="Transglycosylase SLT" evidence="4">
    <location>
        <begin position="510"/>
        <end position="614"/>
    </location>
</feature>
<dbReference type="InterPro" id="IPR050708">
    <property type="entry name" value="T6SS_VgrG/RHS"/>
</dbReference>
<dbReference type="Gene3D" id="2.180.10.10">
    <property type="entry name" value="RHS repeat-associated core"/>
    <property type="match status" value="1"/>
</dbReference>
<evidence type="ECO:0000313" key="6">
    <source>
        <dbReference type="EMBL" id="PJE64865.1"/>
    </source>
</evidence>
<keyword evidence="3" id="KW-0732">Signal</keyword>
<reference evidence="7" key="1">
    <citation type="submission" date="2017-09" db="EMBL/GenBank/DDBJ databases">
        <title>Depth-based differentiation of microbial function through sediment-hosted aquifers and enrichment of novel symbionts in the deep terrestrial subsurface.</title>
        <authorList>
            <person name="Probst A.J."/>
            <person name="Ladd B."/>
            <person name="Jarett J.K."/>
            <person name="Geller-Mcgrath D.E."/>
            <person name="Sieber C.M.K."/>
            <person name="Emerson J.B."/>
            <person name="Anantharaman K."/>
            <person name="Thomas B.C."/>
            <person name="Malmstrom R."/>
            <person name="Stieglmeier M."/>
            <person name="Klingl A."/>
            <person name="Woyke T."/>
            <person name="Ryan C.M."/>
            <person name="Banfield J.F."/>
        </authorList>
    </citation>
    <scope>NUCLEOTIDE SEQUENCE [LARGE SCALE GENOMIC DNA]</scope>
</reference>
<sequence length="655" mass="69802">MIRLLIIFLTTAFLVSPFLVFANTPVTPTSHEVPSQQISESKGRLLKATTTTQASNYGYDHTGSRVFLKEGPSTGSGQATTTYANKYYSTSSATTTKHIFANGQLVSTVEVTAGGGGGTPETIAYDATSNSGSKLNVSSFNWSHTTSGTNRLLVVGVAMNDSTDSDRTVTGITYNSVAMTNVREDDNDADNNSTSLWYLANPSSGANTIAVTLNGTNSGATGAAISLTGVDQLSPLDAQNGSTLTNNNSLSTSVTTIADNAWVVDIIFSEVGSQGTPAVGAGQTRVGLVETTPFDSAISYEGPKTPAGSVTMSWSNTVTGGADWSQSAASFKPATSEGGGETATTTSYIHTDHLSGTSAITDDSDELVQTLDYYPFGSLRVDKQETNFNEKRKFTGYEFDDSTGLNYAGARYQNPSEGRFTSQDPASRDNPGQFLADPQQMNMYSYARNNPLILVDPTGNGVNPSPIFMSWHGYDVTCLCRDNGLILKTGEVFGGRDRALEAIARNHGNIQAASRETGVSENIIRSIYYEEQSHLVPGEALYEQAFFDRVNGGVGEMQVSMNTALSVGADPRQLDDPQRNILTGAKVIQNIQQQGATTPYSIGKAYNSPSSAHGDRYGQRIESYSANSTYQPNLVENLTSLVKSLTQLVQTLSNL</sequence>
<evidence type="ECO:0000259" key="5">
    <source>
        <dbReference type="Pfam" id="PF25023"/>
    </source>
</evidence>
<evidence type="ECO:0000259" key="4">
    <source>
        <dbReference type="Pfam" id="PF01464"/>
    </source>
</evidence>